<feature type="compositionally biased region" description="Gly residues" evidence="3">
    <location>
        <begin position="487"/>
        <end position="501"/>
    </location>
</feature>
<keyword evidence="1 2" id="KW-0694">RNA-binding</keyword>
<evidence type="ECO:0000259" key="4">
    <source>
        <dbReference type="PROSITE" id="PS50102"/>
    </source>
</evidence>
<name>A0AAP0IZR6_9MAGN</name>
<dbReference type="SUPFAM" id="SSF54928">
    <property type="entry name" value="RNA-binding domain, RBD"/>
    <property type="match status" value="2"/>
</dbReference>
<gene>
    <name evidence="5" type="ORF">Scep_013778</name>
</gene>
<feature type="region of interest" description="Disordered" evidence="3">
    <location>
        <begin position="1"/>
        <end position="108"/>
    </location>
</feature>
<dbReference type="SMART" id="SM00360">
    <property type="entry name" value="RRM"/>
    <property type="match status" value="2"/>
</dbReference>
<feature type="domain" description="RRM" evidence="4">
    <location>
        <begin position="149"/>
        <end position="226"/>
    </location>
</feature>
<dbReference type="PROSITE" id="PS50102">
    <property type="entry name" value="RRM"/>
    <property type="match status" value="2"/>
</dbReference>
<comment type="caution">
    <text evidence="5">The sequence shown here is derived from an EMBL/GenBank/DDBJ whole genome shotgun (WGS) entry which is preliminary data.</text>
</comment>
<evidence type="ECO:0000256" key="3">
    <source>
        <dbReference type="SAM" id="MobiDB-lite"/>
    </source>
</evidence>
<dbReference type="GO" id="GO:0003723">
    <property type="term" value="F:RNA binding"/>
    <property type="evidence" value="ECO:0007669"/>
    <property type="project" value="UniProtKB-UniRule"/>
</dbReference>
<dbReference type="PANTHER" id="PTHR10352">
    <property type="entry name" value="EUKARYOTIC TRANSLATION INITIATION FACTOR 3 SUBUNIT G"/>
    <property type="match status" value="1"/>
</dbReference>
<organism evidence="5 6">
    <name type="scientific">Stephania cephalantha</name>
    <dbReference type="NCBI Taxonomy" id="152367"/>
    <lineage>
        <taxon>Eukaryota</taxon>
        <taxon>Viridiplantae</taxon>
        <taxon>Streptophyta</taxon>
        <taxon>Embryophyta</taxon>
        <taxon>Tracheophyta</taxon>
        <taxon>Spermatophyta</taxon>
        <taxon>Magnoliopsida</taxon>
        <taxon>Ranunculales</taxon>
        <taxon>Menispermaceae</taxon>
        <taxon>Menispermoideae</taxon>
        <taxon>Cissampelideae</taxon>
        <taxon>Stephania</taxon>
    </lineage>
</organism>
<evidence type="ECO:0000256" key="2">
    <source>
        <dbReference type="PROSITE-ProRule" id="PRU00176"/>
    </source>
</evidence>
<dbReference type="Pfam" id="PF00076">
    <property type="entry name" value="RRM_1"/>
    <property type="match status" value="2"/>
</dbReference>
<proteinExistence type="predicted"/>
<dbReference type="EMBL" id="JBBNAG010000006">
    <property type="protein sequence ID" value="KAK9124932.1"/>
    <property type="molecule type" value="Genomic_DNA"/>
</dbReference>
<evidence type="ECO:0000256" key="1">
    <source>
        <dbReference type="ARBA" id="ARBA00022884"/>
    </source>
</evidence>
<feature type="compositionally biased region" description="Polar residues" evidence="3">
    <location>
        <begin position="16"/>
        <end position="42"/>
    </location>
</feature>
<feature type="compositionally biased region" description="Acidic residues" evidence="3">
    <location>
        <begin position="89"/>
        <end position="107"/>
    </location>
</feature>
<evidence type="ECO:0000313" key="6">
    <source>
        <dbReference type="Proteomes" id="UP001419268"/>
    </source>
</evidence>
<evidence type="ECO:0000313" key="5">
    <source>
        <dbReference type="EMBL" id="KAK9124932.1"/>
    </source>
</evidence>
<dbReference type="Gene3D" id="3.30.70.330">
    <property type="match status" value="2"/>
</dbReference>
<sequence>MAKKRKLETKSAAEPANTQPEPSQTPAEPANTQPEPSQTPAVQETKRDHEEIKPENQEIKQEQPEIKSEQREEGAVDETKPTEAPQNDGVEEMNDVDGEEEEEEEEPIEKLLEPFTKEQLFELLCSAAESHSDVLDKIRSIADVDPVHRKIFIHGLGWDTNAETLINAFKEYGEIEDCKAVSDKISGKSKGYGFILFKRRSGARKALKEPQKKIGNRMTACQLAAAGPVAPQSQPPQQAVAAVGVAAGAGAGATVSEYTQRKIYVSNVSADIDPQKLLAFFAKYGEIVEGPLGLDKQTGKPKGFALFVYKGVESARKALEEPHKNFEGHILNCQRAIDGPKHNKMQFQIQSSGGGGIGSQYGRSGGGPGFPAAHGSAGDVGGGHHMMAPTGVHFNQGGAPLNPVLGQALTALLAGQGGGLGLNNILGTIGSSGVAPMNQSVPAMVGNVGHGMQGGYGNQASSIGQGLIGGYGNPHGVQGGYPNPQMGQGGAGRSQGAGHMGGVAPYMGH</sequence>
<feature type="region of interest" description="Disordered" evidence="3">
    <location>
        <begin position="475"/>
        <end position="501"/>
    </location>
</feature>
<dbReference type="AlphaFoldDB" id="A0AAP0IZR6"/>
<reference evidence="5 6" key="1">
    <citation type="submission" date="2024-01" db="EMBL/GenBank/DDBJ databases">
        <title>Genome assemblies of Stephania.</title>
        <authorList>
            <person name="Yang L."/>
        </authorList>
    </citation>
    <scope>NUCLEOTIDE SEQUENCE [LARGE SCALE GENOMIC DNA]</scope>
    <source>
        <strain evidence="5">JXDWG</strain>
        <tissue evidence="5">Leaf</tissue>
    </source>
</reference>
<feature type="domain" description="RRM" evidence="4">
    <location>
        <begin position="261"/>
        <end position="352"/>
    </location>
</feature>
<dbReference type="InterPro" id="IPR035979">
    <property type="entry name" value="RBD_domain_sf"/>
</dbReference>
<dbReference type="InterPro" id="IPR012677">
    <property type="entry name" value="Nucleotide-bd_a/b_plait_sf"/>
</dbReference>
<feature type="compositionally biased region" description="Basic and acidic residues" evidence="3">
    <location>
        <begin position="44"/>
        <end position="81"/>
    </location>
</feature>
<keyword evidence="6" id="KW-1185">Reference proteome</keyword>
<dbReference type="InterPro" id="IPR000504">
    <property type="entry name" value="RRM_dom"/>
</dbReference>
<protein>
    <recommendedName>
        <fullName evidence="4">RRM domain-containing protein</fullName>
    </recommendedName>
</protein>
<dbReference type="Proteomes" id="UP001419268">
    <property type="component" value="Unassembled WGS sequence"/>
</dbReference>
<accession>A0AAP0IZR6</accession>